<feature type="binding site" evidence="14">
    <location>
        <position position="124"/>
    </location>
    <ligand>
        <name>[4Fe-4S] cluster</name>
        <dbReference type="ChEBI" id="CHEBI:49883"/>
        <note>4Fe-4S-S-AdoMet</note>
    </ligand>
</feature>
<keyword evidence="10" id="KW-0408">Iron</keyword>
<dbReference type="PROSITE" id="PS51918">
    <property type="entry name" value="RADICAL_SAM"/>
    <property type="match status" value="1"/>
</dbReference>
<dbReference type="NCBIfam" id="TIGR03821">
    <property type="entry name" value="EFP_modif_epmB"/>
    <property type="match status" value="1"/>
</dbReference>
<evidence type="ECO:0000256" key="4">
    <source>
        <dbReference type="ARBA" id="ARBA00008703"/>
    </source>
</evidence>
<comment type="caution">
    <text evidence="17">The sequence shown here is derived from an EMBL/GenBank/DDBJ whole genome shotgun (WGS) entry which is preliminary data.</text>
</comment>
<protein>
    <recommendedName>
        <fullName evidence="5">L-lysine 2,3-aminomutase</fullName>
    </recommendedName>
    <alternativeName>
        <fullName evidence="13">EF-P post-translational modification enzyme B</fullName>
    </alternativeName>
</protein>
<evidence type="ECO:0000256" key="12">
    <source>
        <dbReference type="ARBA" id="ARBA00023235"/>
    </source>
</evidence>
<evidence type="ECO:0000256" key="2">
    <source>
        <dbReference type="ARBA" id="ARBA00001933"/>
    </source>
</evidence>
<comment type="cofactor">
    <cofactor evidence="3">
        <name>[4Fe-4S] cluster</name>
        <dbReference type="ChEBI" id="CHEBI:49883"/>
    </cofactor>
</comment>
<dbReference type="InterPro" id="IPR058240">
    <property type="entry name" value="rSAM_sf"/>
</dbReference>
<reference evidence="17 18" key="1">
    <citation type="submission" date="2016-12" db="EMBL/GenBank/DDBJ databases">
        <title>Diversity of luminous bacteria.</title>
        <authorList>
            <person name="Yoshizawa S."/>
            <person name="Kogure K."/>
        </authorList>
    </citation>
    <scope>NUCLEOTIDE SEQUENCE [LARGE SCALE GENOMIC DNA]</scope>
    <source>
        <strain evidence="17 18">SA4-48</strain>
    </source>
</reference>
<dbReference type="SFLD" id="SFLDF00314">
    <property type="entry name" value="L-lysine_2_3-aminomutase_(yjeK"/>
    <property type="match status" value="1"/>
</dbReference>
<evidence type="ECO:0000256" key="14">
    <source>
        <dbReference type="PIRSR" id="PIRSR004911-1"/>
    </source>
</evidence>
<dbReference type="InterPro" id="IPR003739">
    <property type="entry name" value="Lys_aminomutase/Glu_NH3_mut"/>
</dbReference>
<dbReference type="PANTHER" id="PTHR30538:SF1">
    <property type="entry name" value="L-LYSINE 2,3-AMINOMUTASE"/>
    <property type="match status" value="1"/>
</dbReference>
<comment type="cofactor">
    <cofactor evidence="2 15">
        <name>pyridoxal 5'-phosphate</name>
        <dbReference type="ChEBI" id="CHEBI:597326"/>
    </cofactor>
</comment>
<dbReference type="CDD" id="cd01335">
    <property type="entry name" value="Radical_SAM"/>
    <property type="match status" value="1"/>
</dbReference>
<keyword evidence="6 14" id="KW-0004">4Fe-4S</keyword>
<evidence type="ECO:0000313" key="17">
    <source>
        <dbReference type="EMBL" id="PQJ53096.1"/>
    </source>
</evidence>
<evidence type="ECO:0000259" key="16">
    <source>
        <dbReference type="PROSITE" id="PS51918"/>
    </source>
</evidence>
<evidence type="ECO:0000256" key="5">
    <source>
        <dbReference type="ARBA" id="ARBA00022363"/>
    </source>
</evidence>
<dbReference type="Proteomes" id="UP000239007">
    <property type="component" value="Unassembled WGS sequence"/>
</dbReference>
<evidence type="ECO:0000256" key="9">
    <source>
        <dbReference type="ARBA" id="ARBA00022898"/>
    </source>
</evidence>
<evidence type="ECO:0000256" key="3">
    <source>
        <dbReference type="ARBA" id="ARBA00001966"/>
    </source>
</evidence>
<dbReference type="InterPro" id="IPR013785">
    <property type="entry name" value="Aldolase_TIM"/>
</dbReference>
<dbReference type="SFLD" id="SFLDS00029">
    <property type="entry name" value="Radical_SAM"/>
    <property type="match status" value="1"/>
</dbReference>
<evidence type="ECO:0000256" key="7">
    <source>
        <dbReference type="ARBA" id="ARBA00022691"/>
    </source>
</evidence>
<dbReference type="Gene3D" id="3.20.20.70">
    <property type="entry name" value="Aldolase class I"/>
    <property type="match status" value="1"/>
</dbReference>
<feature type="domain" description="Radical SAM core" evidence="16">
    <location>
        <begin position="103"/>
        <end position="326"/>
    </location>
</feature>
<feature type="binding site" evidence="14">
    <location>
        <position position="117"/>
    </location>
    <ligand>
        <name>[4Fe-4S] cluster</name>
        <dbReference type="ChEBI" id="CHEBI:49883"/>
        <note>4Fe-4S-S-AdoMet</note>
    </ligand>
</feature>
<keyword evidence="8 14" id="KW-0479">Metal-binding</keyword>
<evidence type="ECO:0000256" key="1">
    <source>
        <dbReference type="ARBA" id="ARBA00001352"/>
    </source>
</evidence>
<dbReference type="PANTHER" id="PTHR30538">
    <property type="entry name" value="LYSINE 2,3-AMINOMUTASE-RELATED"/>
    <property type="match status" value="1"/>
</dbReference>
<feature type="modified residue" description="N6-(pyridoxal phosphate)lysine" evidence="15">
    <location>
        <position position="329"/>
    </location>
</feature>
<dbReference type="InterPro" id="IPR022462">
    <property type="entry name" value="EpmB"/>
</dbReference>
<dbReference type="GO" id="GO:0046872">
    <property type="term" value="F:metal ion binding"/>
    <property type="evidence" value="ECO:0007669"/>
    <property type="project" value="UniProtKB-KW"/>
</dbReference>
<dbReference type="PIRSF" id="PIRSF004911">
    <property type="entry name" value="DUF160"/>
    <property type="match status" value="1"/>
</dbReference>
<gene>
    <name evidence="17" type="ORF">BTO11_05095</name>
</gene>
<keyword evidence="11 14" id="KW-0411">Iron-sulfur</keyword>
<keyword evidence="12" id="KW-0413">Isomerase</keyword>
<evidence type="ECO:0000256" key="10">
    <source>
        <dbReference type="ARBA" id="ARBA00023004"/>
    </source>
</evidence>
<evidence type="ECO:0000313" key="18">
    <source>
        <dbReference type="Proteomes" id="UP000239007"/>
    </source>
</evidence>
<comment type="similarity">
    <text evidence="4">Belongs to the radical SAM superfamily. KamA family.</text>
</comment>
<dbReference type="EMBL" id="MSCH01000003">
    <property type="protein sequence ID" value="PQJ53096.1"/>
    <property type="molecule type" value="Genomic_DNA"/>
</dbReference>
<sequence>MIHQANVRVESQWQKELKQSFTKPELLLEHLGFDPADFGQDIEARSLFNMRVPVHFANLMQKKEVADPLFKQVFPSKFEFHSTPEYVADPLSEQNNATPGLLHKYKSRVLIIFKGGCAVNCRYCFRRHFPYADNSVNKKQLLTHLDYIKQHPQINEVILSGGDPLMADDNAIEWFLTQVSSIKHVTRVRIHTRLPVVIPSRITDDLLAIFNTATFKVIMVMHINHENEISDQLKVACQKLKHANVTLLNQAVLLKEVNDTLTAQVNLSESLFAADILPYYLHLLDKVSGAMHFDISETQAKQLYSEMLAELPGFLMPKLVREIGGEQSKTPILP</sequence>
<dbReference type="InterPro" id="IPR007197">
    <property type="entry name" value="rSAM"/>
</dbReference>
<comment type="catalytic activity">
    <reaction evidence="1">
        <text>L-lysine = D-beta-lysine</text>
        <dbReference type="Rhea" id="RHEA:44148"/>
        <dbReference type="ChEBI" id="CHEBI:32551"/>
        <dbReference type="ChEBI" id="CHEBI:84138"/>
    </reaction>
</comment>
<dbReference type="Pfam" id="PF04055">
    <property type="entry name" value="Radical_SAM"/>
    <property type="match status" value="1"/>
</dbReference>
<name>A0A2S7USX8_9GAMM</name>
<dbReference type="RefSeq" id="WP_181135843.1">
    <property type="nucleotide sequence ID" value="NZ_BMYG01000003.1"/>
</dbReference>
<accession>A0A2S7USX8</accession>
<keyword evidence="7" id="KW-0949">S-adenosyl-L-methionine</keyword>
<dbReference type="GO" id="GO:0051539">
    <property type="term" value="F:4 iron, 4 sulfur cluster binding"/>
    <property type="evidence" value="ECO:0007669"/>
    <property type="project" value="UniProtKB-KW"/>
</dbReference>
<keyword evidence="9 15" id="KW-0663">Pyridoxal phosphate</keyword>
<keyword evidence="18" id="KW-1185">Reference proteome</keyword>
<evidence type="ECO:0000256" key="15">
    <source>
        <dbReference type="PIRSR" id="PIRSR603739-50"/>
    </source>
</evidence>
<dbReference type="GO" id="GO:0016853">
    <property type="term" value="F:isomerase activity"/>
    <property type="evidence" value="ECO:0007669"/>
    <property type="project" value="UniProtKB-KW"/>
</dbReference>
<dbReference type="SUPFAM" id="SSF102114">
    <property type="entry name" value="Radical SAM enzymes"/>
    <property type="match status" value="1"/>
</dbReference>
<dbReference type="SFLD" id="SFLDG01070">
    <property type="entry name" value="PLP-dependent"/>
    <property type="match status" value="1"/>
</dbReference>
<feature type="binding site" evidence="14">
    <location>
        <position position="121"/>
    </location>
    <ligand>
        <name>[4Fe-4S] cluster</name>
        <dbReference type="ChEBI" id="CHEBI:49883"/>
        <note>4Fe-4S-S-AdoMet</note>
    </ligand>
</feature>
<evidence type="ECO:0000256" key="13">
    <source>
        <dbReference type="ARBA" id="ARBA00030756"/>
    </source>
</evidence>
<dbReference type="AlphaFoldDB" id="A0A2S7USX8"/>
<evidence type="ECO:0000256" key="11">
    <source>
        <dbReference type="ARBA" id="ARBA00023014"/>
    </source>
</evidence>
<dbReference type="NCBIfam" id="TIGR00238">
    <property type="entry name" value="KamA family radical SAM protein"/>
    <property type="match status" value="1"/>
</dbReference>
<organism evidence="17 18">
    <name type="scientific">Psychrosphaera saromensis</name>
    <dbReference type="NCBI Taxonomy" id="716813"/>
    <lineage>
        <taxon>Bacteria</taxon>
        <taxon>Pseudomonadati</taxon>
        <taxon>Pseudomonadota</taxon>
        <taxon>Gammaproteobacteria</taxon>
        <taxon>Alteromonadales</taxon>
        <taxon>Pseudoalteromonadaceae</taxon>
        <taxon>Psychrosphaera</taxon>
    </lineage>
</organism>
<evidence type="ECO:0000256" key="6">
    <source>
        <dbReference type="ARBA" id="ARBA00022485"/>
    </source>
</evidence>
<evidence type="ECO:0000256" key="8">
    <source>
        <dbReference type="ARBA" id="ARBA00022723"/>
    </source>
</evidence>
<proteinExistence type="inferred from homology"/>